<evidence type="ECO:0000256" key="2">
    <source>
        <dbReference type="ARBA" id="ARBA00023015"/>
    </source>
</evidence>
<dbReference type="InterPro" id="IPR013324">
    <property type="entry name" value="RNA_pol_sigma_r3/r4-like"/>
</dbReference>
<dbReference type="Pfam" id="PF08281">
    <property type="entry name" value="Sigma70_r4_2"/>
    <property type="match status" value="1"/>
</dbReference>
<dbReference type="InterPro" id="IPR013249">
    <property type="entry name" value="RNA_pol_sigma70_r4_t2"/>
</dbReference>
<dbReference type="SUPFAM" id="SSF88946">
    <property type="entry name" value="Sigma2 domain of RNA polymerase sigma factors"/>
    <property type="match status" value="1"/>
</dbReference>
<evidence type="ECO:0000256" key="1">
    <source>
        <dbReference type="ARBA" id="ARBA00010641"/>
    </source>
</evidence>
<dbReference type="EMBL" id="JAFEUP010000005">
    <property type="protein sequence ID" value="MBM7062644.1"/>
    <property type="molecule type" value="Genomic_DNA"/>
</dbReference>
<evidence type="ECO:0000259" key="5">
    <source>
        <dbReference type="Pfam" id="PF04542"/>
    </source>
</evidence>
<dbReference type="InterPro" id="IPR039425">
    <property type="entry name" value="RNA_pol_sigma-70-like"/>
</dbReference>
<gene>
    <name evidence="7" type="ORF">JQX08_18165</name>
</gene>
<keyword evidence="8" id="KW-1185">Reference proteome</keyword>
<dbReference type="NCBIfam" id="TIGR02937">
    <property type="entry name" value="sigma70-ECF"/>
    <property type="match status" value="1"/>
</dbReference>
<sequence>MPVPVFTRKLGFFFGDHHAWLLQHVQRHLRNRADAEDTAAETFCQLLAARVDPDSIAQPRAYLSTIARRLIYDRHRRRQLELAYLERLAAVPEALAPSPEEIALLVEALTAIDRTLAGLPQVVKRAFLYSQLDGFSYQEIGRRLGVSERTVGRYMTQALQQCYLTGMQP</sequence>
<evidence type="ECO:0000313" key="7">
    <source>
        <dbReference type="EMBL" id="MBM7062644.1"/>
    </source>
</evidence>
<protein>
    <submittedName>
        <fullName evidence="7">Sigma-70 family RNA polymerase sigma factor</fullName>
    </submittedName>
</protein>
<feature type="domain" description="RNA polymerase sigma-70 region 2" evidence="5">
    <location>
        <begin position="14"/>
        <end position="79"/>
    </location>
</feature>
<dbReference type="InterPro" id="IPR013325">
    <property type="entry name" value="RNA_pol_sigma_r2"/>
</dbReference>
<keyword evidence="2" id="KW-0805">Transcription regulation</keyword>
<dbReference type="InterPro" id="IPR007627">
    <property type="entry name" value="RNA_pol_sigma70_r2"/>
</dbReference>
<proteinExistence type="inferred from homology"/>
<dbReference type="PANTHER" id="PTHR43133:SF63">
    <property type="entry name" value="RNA POLYMERASE SIGMA FACTOR FECI-RELATED"/>
    <property type="match status" value="1"/>
</dbReference>
<evidence type="ECO:0000313" key="8">
    <source>
        <dbReference type="Proteomes" id="UP000717995"/>
    </source>
</evidence>
<reference evidence="7 8" key="1">
    <citation type="submission" date="2021-02" db="EMBL/GenBank/DDBJ databases">
        <authorList>
            <person name="Lee D.-H."/>
        </authorList>
    </citation>
    <scope>NUCLEOTIDE SEQUENCE [LARGE SCALE GENOMIC DNA]</scope>
    <source>
        <strain evidence="7 8">UL073</strain>
    </source>
</reference>
<dbReference type="SUPFAM" id="SSF88659">
    <property type="entry name" value="Sigma3 and sigma4 domains of RNA polymerase sigma factors"/>
    <property type="match status" value="1"/>
</dbReference>
<dbReference type="Gene3D" id="1.10.10.10">
    <property type="entry name" value="Winged helix-like DNA-binding domain superfamily/Winged helix DNA-binding domain"/>
    <property type="match status" value="1"/>
</dbReference>
<accession>A0ABS2IHW1</accession>
<keyword evidence="3" id="KW-0731">Sigma factor</keyword>
<keyword evidence="4" id="KW-0804">Transcription</keyword>
<organism evidence="7 8">
    <name type="scientific">Zestomonas insulae</name>
    <dbReference type="NCBI Taxonomy" id="2809017"/>
    <lineage>
        <taxon>Bacteria</taxon>
        <taxon>Pseudomonadati</taxon>
        <taxon>Pseudomonadota</taxon>
        <taxon>Gammaproteobacteria</taxon>
        <taxon>Pseudomonadales</taxon>
        <taxon>Pseudomonadaceae</taxon>
        <taxon>Zestomonas</taxon>
    </lineage>
</organism>
<evidence type="ECO:0000256" key="3">
    <source>
        <dbReference type="ARBA" id="ARBA00023082"/>
    </source>
</evidence>
<evidence type="ECO:0000259" key="6">
    <source>
        <dbReference type="Pfam" id="PF08281"/>
    </source>
</evidence>
<name>A0ABS2IHW1_9GAMM</name>
<comment type="caution">
    <text evidence="7">The sequence shown here is derived from an EMBL/GenBank/DDBJ whole genome shotgun (WGS) entry which is preliminary data.</text>
</comment>
<dbReference type="Pfam" id="PF04542">
    <property type="entry name" value="Sigma70_r2"/>
    <property type="match status" value="1"/>
</dbReference>
<dbReference type="RefSeq" id="WP_205349891.1">
    <property type="nucleotide sequence ID" value="NZ_JAFEUP010000005.1"/>
</dbReference>
<dbReference type="Proteomes" id="UP000717995">
    <property type="component" value="Unassembled WGS sequence"/>
</dbReference>
<feature type="domain" description="RNA polymerase sigma factor 70 region 4 type 2" evidence="6">
    <location>
        <begin position="111"/>
        <end position="162"/>
    </location>
</feature>
<comment type="similarity">
    <text evidence="1">Belongs to the sigma-70 factor family. ECF subfamily.</text>
</comment>
<dbReference type="PANTHER" id="PTHR43133">
    <property type="entry name" value="RNA POLYMERASE ECF-TYPE SIGMA FACTO"/>
    <property type="match status" value="1"/>
</dbReference>
<evidence type="ECO:0000256" key="4">
    <source>
        <dbReference type="ARBA" id="ARBA00023163"/>
    </source>
</evidence>
<dbReference type="InterPro" id="IPR014284">
    <property type="entry name" value="RNA_pol_sigma-70_dom"/>
</dbReference>
<dbReference type="InterPro" id="IPR036388">
    <property type="entry name" value="WH-like_DNA-bd_sf"/>
</dbReference>
<dbReference type="Gene3D" id="1.10.1740.10">
    <property type="match status" value="1"/>
</dbReference>